<dbReference type="WBParaSite" id="GPUH_0001875201-mRNA-1">
    <property type="protein sequence ID" value="GPUH_0001875201-mRNA-1"/>
    <property type="gene ID" value="GPUH_0001875201"/>
</dbReference>
<evidence type="ECO:0000313" key="2">
    <source>
        <dbReference type="EMBL" id="VDN32345.1"/>
    </source>
</evidence>
<evidence type="ECO:0000313" key="4">
    <source>
        <dbReference type="WBParaSite" id="GPUH_0001875201-mRNA-1"/>
    </source>
</evidence>
<dbReference type="EMBL" id="UYRT01087244">
    <property type="protein sequence ID" value="VDN32345.1"/>
    <property type="molecule type" value="Genomic_DNA"/>
</dbReference>
<name>A0A183ECN6_9BILA</name>
<accession>A0A183ECN6</accession>
<dbReference type="OrthoDB" id="686784at2759"/>
<dbReference type="Pfam" id="PF05004">
    <property type="entry name" value="IFRD"/>
    <property type="match status" value="1"/>
</dbReference>
<organism evidence="4">
    <name type="scientific">Gongylonema pulchrum</name>
    <dbReference type="NCBI Taxonomy" id="637853"/>
    <lineage>
        <taxon>Eukaryota</taxon>
        <taxon>Metazoa</taxon>
        <taxon>Ecdysozoa</taxon>
        <taxon>Nematoda</taxon>
        <taxon>Chromadorea</taxon>
        <taxon>Rhabditida</taxon>
        <taxon>Spirurina</taxon>
        <taxon>Spiruromorpha</taxon>
        <taxon>Spiruroidea</taxon>
        <taxon>Gongylonematidae</taxon>
        <taxon>Gongylonema</taxon>
    </lineage>
</organism>
<protein>
    <submittedName>
        <fullName evidence="4">IFRD domain-containing protein</fullName>
    </submittedName>
</protein>
<evidence type="ECO:0000259" key="1">
    <source>
        <dbReference type="Pfam" id="PF05004"/>
    </source>
</evidence>
<feature type="domain" description="Interferon-related developmental regulator N-terminal" evidence="1">
    <location>
        <begin position="11"/>
        <end position="107"/>
    </location>
</feature>
<gene>
    <name evidence="2" type="ORF">GPUH_LOCUS18729</name>
</gene>
<dbReference type="InterPro" id="IPR007701">
    <property type="entry name" value="Interferon-rel_develop_reg_N"/>
</dbReference>
<proteinExistence type="predicted"/>
<dbReference type="Proteomes" id="UP000271098">
    <property type="component" value="Unassembled WGS sequence"/>
</dbReference>
<keyword evidence="3" id="KW-1185">Reference proteome</keyword>
<evidence type="ECO:0000313" key="3">
    <source>
        <dbReference type="Proteomes" id="UP000271098"/>
    </source>
</evidence>
<reference evidence="2 3" key="2">
    <citation type="submission" date="2018-11" db="EMBL/GenBank/DDBJ databases">
        <authorList>
            <consortium name="Pathogen Informatics"/>
        </authorList>
    </citation>
    <scope>NUCLEOTIDE SEQUENCE [LARGE SCALE GENOMIC DNA]</scope>
</reference>
<dbReference type="AlphaFoldDB" id="A0A183ECN6"/>
<sequence>MRNAGQHERRVVKMGSLAYGETVTDELEALVDRMCYLCMDRAGSVAMRVNCARSLALCSFFGIAHFSPVLSSVEALRSVWFDTKTSTYSSELFCAAVSGWALLVHQVKIQ</sequence>
<reference evidence="4" key="1">
    <citation type="submission" date="2016-06" db="UniProtKB">
        <authorList>
            <consortium name="WormBaseParasite"/>
        </authorList>
    </citation>
    <scope>IDENTIFICATION</scope>
</reference>